<gene>
    <name evidence="2" type="ORF">L2764_04360</name>
</gene>
<protein>
    <submittedName>
        <fullName evidence="2">Uncharacterized protein</fullName>
    </submittedName>
</protein>
<name>A0ABT0L7S6_9GAMM</name>
<dbReference type="RefSeq" id="WP_248939026.1">
    <property type="nucleotide sequence ID" value="NZ_JAKIKS010000011.1"/>
</dbReference>
<organism evidence="2 3">
    <name type="scientific">Shewanella surugensis</name>
    <dbReference type="NCBI Taxonomy" id="212020"/>
    <lineage>
        <taxon>Bacteria</taxon>
        <taxon>Pseudomonadati</taxon>
        <taxon>Pseudomonadota</taxon>
        <taxon>Gammaproteobacteria</taxon>
        <taxon>Alteromonadales</taxon>
        <taxon>Shewanellaceae</taxon>
        <taxon>Shewanella</taxon>
    </lineage>
</organism>
<accession>A0ABT0L7S6</accession>
<comment type="caution">
    <text evidence="2">The sequence shown here is derived from an EMBL/GenBank/DDBJ whole genome shotgun (WGS) entry which is preliminary data.</text>
</comment>
<feature type="region of interest" description="Disordered" evidence="1">
    <location>
        <begin position="1"/>
        <end position="36"/>
    </location>
</feature>
<dbReference type="Proteomes" id="UP001203423">
    <property type="component" value="Unassembled WGS sequence"/>
</dbReference>
<reference evidence="2 3" key="1">
    <citation type="submission" date="2022-01" db="EMBL/GenBank/DDBJ databases">
        <title>Whole genome-based taxonomy of the Shewanellaceae.</title>
        <authorList>
            <person name="Martin-Rodriguez A.J."/>
        </authorList>
    </citation>
    <scope>NUCLEOTIDE SEQUENCE [LARGE SCALE GENOMIC DNA]</scope>
    <source>
        <strain evidence="2 3">DSM 17177</strain>
    </source>
</reference>
<feature type="compositionally biased region" description="Polar residues" evidence="1">
    <location>
        <begin position="1"/>
        <end position="12"/>
    </location>
</feature>
<keyword evidence="3" id="KW-1185">Reference proteome</keyword>
<proteinExistence type="predicted"/>
<evidence type="ECO:0000313" key="3">
    <source>
        <dbReference type="Proteomes" id="UP001203423"/>
    </source>
</evidence>
<dbReference type="EMBL" id="JAKIKS010000011">
    <property type="protein sequence ID" value="MCL1123739.1"/>
    <property type="molecule type" value="Genomic_DNA"/>
</dbReference>
<evidence type="ECO:0000256" key="1">
    <source>
        <dbReference type="SAM" id="MobiDB-lite"/>
    </source>
</evidence>
<evidence type="ECO:0000313" key="2">
    <source>
        <dbReference type="EMBL" id="MCL1123739.1"/>
    </source>
</evidence>
<sequence length="878" mass="101096">MSLQPKSQSQPEKQYKGLQDNGSLKRHSHNNPKEAGLSFDSLRQAGIAYAQSFSGEVWTDFNTHDPGVTILEQTCFALTELMYQTQFNVENYLVDHLDQLDLDRLALHSPQDIFPARPCTPTDYEAVILDAVEEVDKVWVWPVALPALKRGAETDNQLQGLYRIDLQLTSEAFKRCQQRDSLRQKIIEKVSGIYGRNRQLCEDIEAVRILELQGYELVANIGIEPTVDCNEVLADIYFATQEWLMGKRDIVTYEERKRLGAGLDTILLGPQLTHGKVINQQQSVNTLSSLYSLILNIKGVNRVSNLQLQKLVQLVEGVFIAEGMTIEDTAAKNHTQSAQEHEVIQDKVWFKLPQKEADLKVILSQQQESCINNISNVKARLELRRFKQYSLRFVRQEISSIYQSPKGIYPWLMPYSSILEQFPIHYQLGQYGMMASSPAEDKAKVSQLRGYLLIFEQLMANFRANTQGVRQLFSIDKPQKSYQFHTFSQNEIKHIHTLYPQNAQTVFDSILAKFDPFIERKSRVIDYLIALYGEQCDGHVLRQYHYDEEPSLDERLLDHKIAFLKNIISIGKERAGGFDYRRYQEPHKNKGGFHARLCHHLGLFESAAPYCQYLAGLTLVTDDEYQQEMSPHSEFEWMEGLAESQAVAFQDPLNEVPLNDARQSLSILKIEKILLQLPLFHHKLISKTFLTKGHKPKYFKIYQKETVYHLFFEYRFNDKDSLRIYIGESHSLNKAVRLIQLLNHYIKYVNTQSEGMYVVEPILLRPLSTSPPSLNDTPQAAKTVKNTDSLSFFVHIVMSGFTSRTIEQGFRGLVEDEVNKHCPAHIQPICHWLEFEALHHFESLYLPWIEARRLSLCPSKECDGLAAQLLDFLQVSHS</sequence>